<sequence>MSVVSRIRSLQLKSLSSNIQAVSYVQIIPQRGISYDHLPVPPPAKIQLKPPPNEKGHFQYERYWSRDKRYKPQVNSDTIYRFFFHNLEHDYELWPVIFLFSVSCSLVLIIAYYTTRHIEIWFDRSTKTPPWDWSRVRDKYWKLPHKCYDPYGYSHQRLFIMEKLQDKLLRLLVREELVISMEIFKNII</sequence>
<comment type="caution">
    <text evidence="2">The sequence shown here is derived from an EMBL/GenBank/DDBJ whole genome shotgun (WGS) entry which is preliminary data.</text>
</comment>
<keyword evidence="1" id="KW-0472">Membrane</keyword>
<gene>
    <name evidence="2" type="ORF">Mgra_00001483</name>
</gene>
<proteinExistence type="predicted"/>
<dbReference type="OrthoDB" id="10250083at2759"/>
<organism evidence="2 3">
    <name type="scientific">Meloidogyne graminicola</name>
    <dbReference type="NCBI Taxonomy" id="189291"/>
    <lineage>
        <taxon>Eukaryota</taxon>
        <taxon>Metazoa</taxon>
        <taxon>Ecdysozoa</taxon>
        <taxon>Nematoda</taxon>
        <taxon>Chromadorea</taxon>
        <taxon>Rhabditida</taxon>
        <taxon>Tylenchina</taxon>
        <taxon>Tylenchomorpha</taxon>
        <taxon>Tylenchoidea</taxon>
        <taxon>Meloidogynidae</taxon>
        <taxon>Meloidogyninae</taxon>
        <taxon>Meloidogyne</taxon>
    </lineage>
</organism>
<feature type="transmembrane region" description="Helical" evidence="1">
    <location>
        <begin position="93"/>
        <end position="114"/>
    </location>
</feature>
<keyword evidence="1" id="KW-1133">Transmembrane helix</keyword>
<dbReference type="Proteomes" id="UP000605970">
    <property type="component" value="Unassembled WGS sequence"/>
</dbReference>
<dbReference type="EMBL" id="JABEBT010000008">
    <property type="protein sequence ID" value="KAF7638958.1"/>
    <property type="molecule type" value="Genomic_DNA"/>
</dbReference>
<keyword evidence="1" id="KW-0812">Transmembrane</keyword>
<name>A0A8T0A0C6_9BILA</name>
<keyword evidence="3" id="KW-1185">Reference proteome</keyword>
<evidence type="ECO:0000313" key="2">
    <source>
        <dbReference type="EMBL" id="KAF7638958.1"/>
    </source>
</evidence>
<evidence type="ECO:0000256" key="1">
    <source>
        <dbReference type="SAM" id="Phobius"/>
    </source>
</evidence>
<reference evidence="2" key="1">
    <citation type="journal article" date="2020" name="Ecol. Evol.">
        <title>Genome structure and content of the rice root-knot nematode (Meloidogyne graminicola).</title>
        <authorList>
            <person name="Phan N.T."/>
            <person name="Danchin E.G.J."/>
            <person name="Klopp C."/>
            <person name="Perfus-Barbeoch L."/>
            <person name="Kozlowski D.K."/>
            <person name="Koutsovoulos G.D."/>
            <person name="Lopez-Roques C."/>
            <person name="Bouchez O."/>
            <person name="Zahm M."/>
            <person name="Besnard G."/>
            <person name="Bellafiore S."/>
        </authorList>
    </citation>
    <scope>NUCLEOTIDE SEQUENCE</scope>
    <source>
        <strain evidence="2">VN-18</strain>
    </source>
</reference>
<dbReference type="AlphaFoldDB" id="A0A8T0A0C6"/>
<protein>
    <submittedName>
        <fullName evidence="2">Uncharacterized protein</fullName>
    </submittedName>
</protein>
<accession>A0A8T0A0C6</accession>
<evidence type="ECO:0000313" key="3">
    <source>
        <dbReference type="Proteomes" id="UP000605970"/>
    </source>
</evidence>